<dbReference type="Gene3D" id="3.40.50.300">
    <property type="entry name" value="P-loop containing nucleotide triphosphate hydrolases"/>
    <property type="match status" value="1"/>
</dbReference>
<dbReference type="SMART" id="SM00382">
    <property type="entry name" value="AAA"/>
    <property type="match status" value="1"/>
</dbReference>
<dbReference type="InterPro" id="IPR005895">
    <property type="entry name" value="ABC_transptr_haem_export_CcmA"/>
</dbReference>
<comment type="caution">
    <text evidence="9">The sequence shown here is derived from an EMBL/GenBank/DDBJ whole genome shotgun (WGS) entry which is preliminary data.</text>
</comment>
<name>A0A506ULT4_9PROT</name>
<feature type="region of interest" description="Disordered" evidence="7">
    <location>
        <begin position="1"/>
        <end position="47"/>
    </location>
</feature>
<keyword evidence="2" id="KW-0547">Nucleotide-binding</keyword>
<dbReference type="Pfam" id="PF00005">
    <property type="entry name" value="ABC_tran"/>
    <property type="match status" value="1"/>
</dbReference>
<dbReference type="PROSITE" id="PS00211">
    <property type="entry name" value="ABC_TRANSPORTER_1"/>
    <property type="match status" value="1"/>
</dbReference>
<evidence type="ECO:0000256" key="5">
    <source>
        <dbReference type="ARBA" id="ARBA00022967"/>
    </source>
</evidence>
<feature type="compositionally biased region" description="Polar residues" evidence="7">
    <location>
        <begin position="257"/>
        <end position="266"/>
    </location>
</feature>
<protein>
    <submittedName>
        <fullName evidence="9">Heme ABC exporter ATP-binding protein CcmA</fullName>
    </submittedName>
</protein>
<dbReference type="PANTHER" id="PTHR43499:SF1">
    <property type="entry name" value="ABC TRANSPORTER I FAMILY MEMBER 1"/>
    <property type="match status" value="1"/>
</dbReference>
<dbReference type="AlphaFoldDB" id="A0A506ULT4"/>
<dbReference type="InterPro" id="IPR027417">
    <property type="entry name" value="P-loop_NTPase"/>
</dbReference>
<sequence>MQDTSHNQNLTSGKPFHPSRGGVFLPPAFRPEVHRPGSAQPEQGQPFLELQDVSVRRGGRRLLTGLTLTLAGGDSLRVLGPNGVGKSSFLRCVAGLCPPESGLRRCRVQVGWLGHANALKPALSVEDNLRFPCALGGQKLSAIAQSLQQVGLGEMTHQPVRLLSAGQKRRAALAGLLLTRAPLWLLDEPATGLDAQSVALLGTLMQAHLTQGGALVTTSHVPLPLPPGRVLTLSAPATTEPVGPRAPGEKNPVKQATDWSAWNAPT</sequence>
<evidence type="ECO:0000313" key="9">
    <source>
        <dbReference type="EMBL" id="TPW34289.1"/>
    </source>
</evidence>
<evidence type="ECO:0000256" key="7">
    <source>
        <dbReference type="SAM" id="MobiDB-lite"/>
    </source>
</evidence>
<evidence type="ECO:0000256" key="1">
    <source>
        <dbReference type="ARBA" id="ARBA00022448"/>
    </source>
</evidence>
<dbReference type="EMBL" id="SORZ01000002">
    <property type="protein sequence ID" value="TPW34289.1"/>
    <property type="molecule type" value="Genomic_DNA"/>
</dbReference>
<keyword evidence="3" id="KW-0201">Cytochrome c-type biogenesis</keyword>
<evidence type="ECO:0000256" key="2">
    <source>
        <dbReference type="ARBA" id="ARBA00022741"/>
    </source>
</evidence>
<evidence type="ECO:0000256" key="6">
    <source>
        <dbReference type="ARBA" id="ARBA00023136"/>
    </source>
</evidence>
<dbReference type="InterPro" id="IPR017871">
    <property type="entry name" value="ABC_transporter-like_CS"/>
</dbReference>
<keyword evidence="10" id="KW-1185">Reference proteome</keyword>
<dbReference type="InterPro" id="IPR003593">
    <property type="entry name" value="AAA+_ATPase"/>
</dbReference>
<proteinExistence type="predicted"/>
<dbReference type="PROSITE" id="PS50893">
    <property type="entry name" value="ABC_TRANSPORTER_2"/>
    <property type="match status" value="1"/>
</dbReference>
<dbReference type="SUPFAM" id="SSF52540">
    <property type="entry name" value="P-loop containing nucleoside triphosphate hydrolases"/>
    <property type="match status" value="1"/>
</dbReference>
<evidence type="ECO:0000256" key="3">
    <source>
        <dbReference type="ARBA" id="ARBA00022748"/>
    </source>
</evidence>
<feature type="domain" description="ABC transporter" evidence="8">
    <location>
        <begin position="48"/>
        <end position="260"/>
    </location>
</feature>
<dbReference type="PANTHER" id="PTHR43499">
    <property type="entry name" value="ABC TRANSPORTER I FAMILY MEMBER 1"/>
    <property type="match status" value="1"/>
</dbReference>
<dbReference type="InterPro" id="IPR003439">
    <property type="entry name" value="ABC_transporter-like_ATP-bd"/>
</dbReference>
<dbReference type="NCBIfam" id="TIGR01189">
    <property type="entry name" value="ccmA"/>
    <property type="match status" value="1"/>
</dbReference>
<accession>A0A506ULT4</accession>
<gene>
    <name evidence="9" type="primary">ccmA</name>
    <name evidence="9" type="ORF">E3202_07240</name>
</gene>
<evidence type="ECO:0000313" key="10">
    <source>
        <dbReference type="Proteomes" id="UP000315037"/>
    </source>
</evidence>
<dbReference type="Proteomes" id="UP000315037">
    <property type="component" value="Unassembled WGS sequence"/>
</dbReference>
<reference evidence="9 10" key="1">
    <citation type="submission" date="2019-03" db="EMBL/GenBank/DDBJ databases">
        <title>The complete genome sequence of Neokomagataea sp. Jb2 NBRC113641.</title>
        <authorList>
            <person name="Chua K.-O."/>
            <person name="Chan K.-G."/>
            <person name="See-Too W.-S."/>
        </authorList>
    </citation>
    <scope>NUCLEOTIDE SEQUENCE [LARGE SCALE GENOMIC DNA]</scope>
    <source>
        <strain evidence="9 10">Jb2</strain>
    </source>
</reference>
<organism evidence="9 10">
    <name type="scientific">Oecophyllibacter saccharovorans</name>
    <dbReference type="NCBI Taxonomy" id="2558360"/>
    <lineage>
        <taxon>Bacteria</taxon>
        <taxon>Pseudomonadati</taxon>
        <taxon>Pseudomonadota</taxon>
        <taxon>Alphaproteobacteria</taxon>
        <taxon>Acetobacterales</taxon>
        <taxon>Acetobacteraceae</taxon>
        <taxon>Oecophyllibacter</taxon>
    </lineage>
</organism>
<feature type="compositionally biased region" description="Polar residues" evidence="7">
    <location>
        <begin position="1"/>
        <end position="12"/>
    </location>
</feature>
<feature type="region of interest" description="Disordered" evidence="7">
    <location>
        <begin position="234"/>
        <end position="266"/>
    </location>
</feature>
<evidence type="ECO:0000259" key="8">
    <source>
        <dbReference type="PROSITE" id="PS50893"/>
    </source>
</evidence>
<dbReference type="GO" id="GO:0022857">
    <property type="term" value="F:transmembrane transporter activity"/>
    <property type="evidence" value="ECO:0007669"/>
    <property type="project" value="InterPro"/>
</dbReference>
<dbReference type="GO" id="GO:0005524">
    <property type="term" value="F:ATP binding"/>
    <property type="evidence" value="ECO:0007669"/>
    <property type="project" value="UniProtKB-KW"/>
</dbReference>
<evidence type="ECO:0000256" key="4">
    <source>
        <dbReference type="ARBA" id="ARBA00022840"/>
    </source>
</evidence>
<dbReference type="GO" id="GO:0017004">
    <property type="term" value="P:cytochrome complex assembly"/>
    <property type="evidence" value="ECO:0007669"/>
    <property type="project" value="UniProtKB-KW"/>
</dbReference>
<keyword evidence="1" id="KW-0813">Transport</keyword>
<dbReference type="GO" id="GO:0016887">
    <property type="term" value="F:ATP hydrolysis activity"/>
    <property type="evidence" value="ECO:0007669"/>
    <property type="project" value="InterPro"/>
</dbReference>
<keyword evidence="4 9" id="KW-0067">ATP-binding</keyword>
<keyword evidence="5" id="KW-1278">Translocase</keyword>
<keyword evidence="6" id="KW-0472">Membrane</keyword>